<gene>
    <name evidence="1" type="ORF">C5167_005036</name>
</gene>
<dbReference type="Gramene" id="RZC57730">
    <property type="protein sequence ID" value="RZC57730"/>
    <property type="gene ID" value="C5167_005036"/>
</dbReference>
<organism evidence="1 2">
    <name type="scientific">Papaver somniferum</name>
    <name type="common">Opium poppy</name>
    <dbReference type="NCBI Taxonomy" id="3469"/>
    <lineage>
        <taxon>Eukaryota</taxon>
        <taxon>Viridiplantae</taxon>
        <taxon>Streptophyta</taxon>
        <taxon>Embryophyta</taxon>
        <taxon>Tracheophyta</taxon>
        <taxon>Spermatophyta</taxon>
        <taxon>Magnoliopsida</taxon>
        <taxon>Ranunculales</taxon>
        <taxon>Papaveraceae</taxon>
        <taxon>Papaveroideae</taxon>
        <taxon>Papaver</taxon>
    </lineage>
</organism>
<accession>A0A4Y7JCJ6</accession>
<keyword evidence="2" id="KW-1185">Reference proteome</keyword>
<dbReference type="Proteomes" id="UP000316621">
    <property type="component" value="Chromosome 4"/>
</dbReference>
<protein>
    <submittedName>
        <fullName evidence="1">Uncharacterized protein</fullName>
    </submittedName>
</protein>
<reference evidence="1 2" key="1">
    <citation type="journal article" date="2018" name="Science">
        <title>The opium poppy genome and morphinan production.</title>
        <authorList>
            <person name="Guo L."/>
            <person name="Winzer T."/>
            <person name="Yang X."/>
            <person name="Li Y."/>
            <person name="Ning Z."/>
            <person name="He Z."/>
            <person name="Teodor R."/>
            <person name="Lu Y."/>
            <person name="Bowser T.A."/>
            <person name="Graham I.A."/>
            <person name="Ye K."/>
        </authorList>
    </citation>
    <scope>NUCLEOTIDE SEQUENCE [LARGE SCALE GENOMIC DNA]</scope>
    <source>
        <strain evidence="2">cv. HN1</strain>
        <tissue evidence="1">Leaves</tissue>
    </source>
</reference>
<proteinExistence type="predicted"/>
<evidence type="ECO:0000313" key="1">
    <source>
        <dbReference type="EMBL" id="RZC57730.1"/>
    </source>
</evidence>
<sequence length="128" mass="14377">MKSGCEEDSRSYCLGRRCLSAAIGSKLKSQKTSLIKARVNDQFSCSYCSVTEPSSLFCEVTNLCPVCLNLHQQNRLYVLIDDFFGILETRSVFGWSNVVNIGRYIGDISDIGPERYDKKDIGDTIFAR</sequence>
<dbReference type="AlphaFoldDB" id="A0A4Y7JCJ6"/>
<name>A0A4Y7JCJ6_PAPSO</name>
<evidence type="ECO:0000313" key="2">
    <source>
        <dbReference type="Proteomes" id="UP000316621"/>
    </source>
</evidence>
<dbReference type="EMBL" id="CM010718">
    <property type="protein sequence ID" value="RZC57730.1"/>
    <property type="molecule type" value="Genomic_DNA"/>
</dbReference>